<comment type="subcellular location">
    <subcellularLocation>
        <location evidence="2">Secreted</location>
    </subcellularLocation>
</comment>
<feature type="domain" description="Auxiliary Activity family 9 catalytic" evidence="18">
    <location>
        <begin position="22"/>
        <end position="233"/>
    </location>
</feature>
<evidence type="ECO:0000313" key="19">
    <source>
        <dbReference type="EMBL" id="GJE98524.1"/>
    </source>
</evidence>
<evidence type="ECO:0000256" key="13">
    <source>
        <dbReference type="ARBA" id="ARBA00044502"/>
    </source>
</evidence>
<protein>
    <recommendedName>
        <fullName evidence="15">lytic cellulose monooxygenase (C4-dehydrogenating)</fullName>
        <ecNumber evidence="15">1.14.99.56</ecNumber>
    </recommendedName>
</protein>
<keyword evidence="7" id="KW-0560">Oxidoreductase</keyword>
<evidence type="ECO:0000256" key="17">
    <source>
        <dbReference type="SAM" id="SignalP"/>
    </source>
</evidence>
<evidence type="ECO:0000256" key="12">
    <source>
        <dbReference type="ARBA" id="ARBA00023326"/>
    </source>
</evidence>
<dbReference type="GO" id="GO:0030245">
    <property type="term" value="P:cellulose catabolic process"/>
    <property type="evidence" value="ECO:0007669"/>
    <property type="project" value="UniProtKB-KW"/>
</dbReference>
<evidence type="ECO:0000256" key="4">
    <source>
        <dbReference type="ARBA" id="ARBA00022723"/>
    </source>
</evidence>
<evidence type="ECO:0000313" key="20">
    <source>
        <dbReference type="Proteomes" id="UP000703269"/>
    </source>
</evidence>
<evidence type="ECO:0000256" key="15">
    <source>
        <dbReference type="ARBA" id="ARBA00047174"/>
    </source>
</evidence>
<dbReference type="Gene3D" id="2.70.50.70">
    <property type="match status" value="1"/>
</dbReference>
<dbReference type="AlphaFoldDB" id="A0A9P3GSE0"/>
<keyword evidence="12" id="KW-0624">Polysaccharide degradation</keyword>
<keyword evidence="20" id="KW-1185">Reference proteome</keyword>
<dbReference type="GO" id="GO:0004497">
    <property type="term" value="F:monooxygenase activity"/>
    <property type="evidence" value="ECO:0007669"/>
    <property type="project" value="UniProtKB-KW"/>
</dbReference>
<dbReference type="OrthoDB" id="4849160at2759"/>
<organism evidence="19 20">
    <name type="scientific">Phanerochaete sordida</name>
    <dbReference type="NCBI Taxonomy" id="48140"/>
    <lineage>
        <taxon>Eukaryota</taxon>
        <taxon>Fungi</taxon>
        <taxon>Dikarya</taxon>
        <taxon>Basidiomycota</taxon>
        <taxon>Agaricomycotina</taxon>
        <taxon>Agaricomycetes</taxon>
        <taxon>Polyporales</taxon>
        <taxon>Phanerochaetaceae</taxon>
        <taxon>Phanerochaete</taxon>
    </lineage>
</organism>
<name>A0A9P3GSE0_9APHY</name>
<keyword evidence="19" id="KW-0378">Hydrolase</keyword>
<dbReference type="PANTHER" id="PTHR33353:SF10">
    <property type="entry name" value="ENDO-BETA-1,4-GLUCANASE D"/>
    <property type="match status" value="1"/>
</dbReference>
<keyword evidence="9" id="KW-0503">Monooxygenase</keyword>
<dbReference type="GO" id="GO:0016787">
    <property type="term" value="F:hydrolase activity"/>
    <property type="evidence" value="ECO:0007669"/>
    <property type="project" value="UniProtKB-KW"/>
</dbReference>
<evidence type="ECO:0000256" key="8">
    <source>
        <dbReference type="ARBA" id="ARBA00023008"/>
    </source>
</evidence>
<feature type="compositionally biased region" description="Low complexity" evidence="16">
    <location>
        <begin position="273"/>
        <end position="323"/>
    </location>
</feature>
<keyword evidence="8" id="KW-0186">Copper</keyword>
<evidence type="ECO:0000256" key="6">
    <source>
        <dbReference type="ARBA" id="ARBA00023001"/>
    </source>
</evidence>
<feature type="region of interest" description="Disordered" evidence="16">
    <location>
        <begin position="266"/>
        <end position="360"/>
    </location>
</feature>
<keyword evidence="3" id="KW-0964">Secreted</keyword>
<evidence type="ECO:0000256" key="9">
    <source>
        <dbReference type="ARBA" id="ARBA00023033"/>
    </source>
</evidence>
<evidence type="ECO:0000256" key="1">
    <source>
        <dbReference type="ARBA" id="ARBA00001973"/>
    </source>
</evidence>
<dbReference type="EC" id="1.14.99.56" evidence="15"/>
<gene>
    <name evidence="19" type="ORF">PsYK624_147560</name>
</gene>
<keyword evidence="11" id="KW-0119">Carbohydrate metabolism</keyword>
<evidence type="ECO:0000256" key="14">
    <source>
        <dbReference type="ARBA" id="ARBA00045077"/>
    </source>
</evidence>
<evidence type="ECO:0000259" key="18">
    <source>
        <dbReference type="Pfam" id="PF03443"/>
    </source>
</evidence>
<reference evidence="19 20" key="1">
    <citation type="submission" date="2021-08" db="EMBL/GenBank/DDBJ databases">
        <title>Draft Genome Sequence of Phanerochaete sordida strain YK-624.</title>
        <authorList>
            <person name="Mori T."/>
            <person name="Dohra H."/>
            <person name="Suzuki T."/>
            <person name="Kawagishi H."/>
            <person name="Hirai H."/>
        </authorList>
    </citation>
    <scope>NUCLEOTIDE SEQUENCE [LARGE SCALE GENOMIC DNA]</scope>
    <source>
        <strain evidence="19 20">YK-624</strain>
    </source>
</reference>
<dbReference type="GO" id="GO:0005576">
    <property type="term" value="C:extracellular region"/>
    <property type="evidence" value="ECO:0007669"/>
    <property type="project" value="UniProtKB-SubCell"/>
</dbReference>
<keyword evidence="4" id="KW-0479">Metal-binding</keyword>
<evidence type="ECO:0000256" key="5">
    <source>
        <dbReference type="ARBA" id="ARBA00022729"/>
    </source>
</evidence>
<evidence type="ECO:0000256" key="11">
    <source>
        <dbReference type="ARBA" id="ARBA00023277"/>
    </source>
</evidence>
<proteinExistence type="inferred from homology"/>
<evidence type="ECO:0000256" key="2">
    <source>
        <dbReference type="ARBA" id="ARBA00004613"/>
    </source>
</evidence>
<evidence type="ECO:0000256" key="16">
    <source>
        <dbReference type="SAM" id="MobiDB-lite"/>
    </source>
</evidence>
<dbReference type="Proteomes" id="UP000703269">
    <property type="component" value="Unassembled WGS sequence"/>
</dbReference>
<comment type="cofactor">
    <cofactor evidence="1">
        <name>Cu(2+)</name>
        <dbReference type="ChEBI" id="CHEBI:29036"/>
    </cofactor>
</comment>
<sequence length="360" mass="36331">MIYFIALSIAFVFSLVPFVSAHGYVAGIGIDGQWYSGPAPGSSQGPSPIRMVNNNGPVKGATNPDIMCGLSAQKAQLVAPANPGSLLSIQWNGGSGGSTEAWPHEVGPLLTYMASCGSTPCDQFDPTGASWFKINQAGLEDDGKTWYQGGIASTGDTFDINLPQNLAPGGYLIRHEIISLQNGISVGGAEFYPACFQVMVGGSGSGSPSPTVSFPGAYSDNDPGIYVPDIYNGPISNYTFPGGPVANLAATGISLASPYTGPTVFPSAVGSDTPPANAGQPTATATGGAASTGAPGSASPSSVAPGDGAPPSASATGAAPAPTQSGDQCSLKRREGTASINQRRHFRRSARRAAAHAGSY</sequence>
<comment type="similarity">
    <text evidence="13">Belongs to the polysaccharide monooxygenase AA9 family.</text>
</comment>
<evidence type="ECO:0000256" key="7">
    <source>
        <dbReference type="ARBA" id="ARBA00023002"/>
    </source>
</evidence>
<feature type="signal peptide" evidence="17">
    <location>
        <begin position="1"/>
        <end position="21"/>
    </location>
</feature>
<keyword evidence="10" id="KW-1015">Disulfide bond</keyword>
<feature type="compositionally biased region" description="Basic residues" evidence="16">
    <location>
        <begin position="342"/>
        <end position="354"/>
    </location>
</feature>
<dbReference type="Pfam" id="PF03443">
    <property type="entry name" value="AA9"/>
    <property type="match status" value="1"/>
</dbReference>
<dbReference type="GO" id="GO:0046872">
    <property type="term" value="F:metal ion binding"/>
    <property type="evidence" value="ECO:0007669"/>
    <property type="project" value="UniProtKB-KW"/>
</dbReference>
<comment type="caution">
    <text evidence="19">The sequence shown here is derived from an EMBL/GenBank/DDBJ whole genome shotgun (WGS) entry which is preliminary data.</text>
</comment>
<feature type="chain" id="PRO_5040232943" description="lytic cellulose monooxygenase (C4-dehydrogenating)" evidence="17">
    <location>
        <begin position="22"/>
        <end position="360"/>
    </location>
</feature>
<evidence type="ECO:0000256" key="10">
    <source>
        <dbReference type="ARBA" id="ARBA00023157"/>
    </source>
</evidence>
<dbReference type="EMBL" id="BPQB01000089">
    <property type="protein sequence ID" value="GJE98524.1"/>
    <property type="molecule type" value="Genomic_DNA"/>
</dbReference>
<accession>A0A9P3GSE0</accession>
<dbReference type="InterPro" id="IPR005103">
    <property type="entry name" value="AA9_LPMO"/>
</dbReference>
<keyword evidence="6" id="KW-0136">Cellulose degradation</keyword>
<evidence type="ECO:0000256" key="3">
    <source>
        <dbReference type="ARBA" id="ARBA00022525"/>
    </source>
</evidence>
<comment type="catalytic activity">
    <reaction evidence="14">
        <text>[(1-&gt;4)-beta-D-glucosyl]n+m + reduced acceptor + O2 = 4-dehydro-beta-D-glucosyl-[(1-&gt;4)-beta-D-glucosyl]n-1 + [(1-&gt;4)-beta-D-glucosyl]m + acceptor + H2O.</text>
        <dbReference type="EC" id="1.14.99.56"/>
    </reaction>
</comment>
<dbReference type="PANTHER" id="PTHR33353">
    <property type="entry name" value="PUTATIVE (AFU_ORTHOLOGUE AFUA_1G12560)-RELATED"/>
    <property type="match status" value="1"/>
</dbReference>
<dbReference type="CDD" id="cd21175">
    <property type="entry name" value="LPMO_AA9"/>
    <property type="match status" value="1"/>
</dbReference>
<dbReference type="InterPro" id="IPR049892">
    <property type="entry name" value="AA9"/>
</dbReference>
<keyword evidence="5 17" id="KW-0732">Signal</keyword>